<evidence type="ECO:0000313" key="3">
    <source>
        <dbReference type="EMBL" id="ODM92529.1"/>
    </source>
</evidence>
<keyword evidence="1" id="KW-1133">Transmembrane helix</keyword>
<evidence type="ECO:0000256" key="2">
    <source>
        <dbReference type="SAM" id="SignalP"/>
    </source>
</evidence>
<organism evidence="3 4">
    <name type="scientific">Orchesella cincta</name>
    <name type="common">Springtail</name>
    <name type="synonym">Podura cincta</name>
    <dbReference type="NCBI Taxonomy" id="48709"/>
    <lineage>
        <taxon>Eukaryota</taxon>
        <taxon>Metazoa</taxon>
        <taxon>Ecdysozoa</taxon>
        <taxon>Arthropoda</taxon>
        <taxon>Hexapoda</taxon>
        <taxon>Collembola</taxon>
        <taxon>Entomobryomorpha</taxon>
        <taxon>Entomobryoidea</taxon>
        <taxon>Orchesellidae</taxon>
        <taxon>Orchesellinae</taxon>
        <taxon>Orchesella</taxon>
    </lineage>
</organism>
<reference evidence="3 4" key="1">
    <citation type="journal article" date="2016" name="Genome Biol. Evol.">
        <title>Gene Family Evolution Reflects Adaptation to Soil Environmental Stressors in the Genome of the Collembolan Orchesella cincta.</title>
        <authorList>
            <person name="Faddeeva-Vakhrusheva A."/>
            <person name="Derks M.F."/>
            <person name="Anvar S.Y."/>
            <person name="Agamennone V."/>
            <person name="Suring W."/>
            <person name="Smit S."/>
            <person name="van Straalen N.M."/>
            <person name="Roelofs D."/>
        </authorList>
    </citation>
    <scope>NUCLEOTIDE SEQUENCE [LARGE SCALE GENOMIC DNA]</scope>
    <source>
        <tissue evidence="3">Mixed pool</tissue>
    </source>
</reference>
<proteinExistence type="predicted"/>
<feature type="transmembrane region" description="Helical" evidence="1">
    <location>
        <begin position="148"/>
        <end position="166"/>
    </location>
</feature>
<dbReference type="EMBL" id="LJIJ01001208">
    <property type="protein sequence ID" value="ODM92529.1"/>
    <property type="molecule type" value="Genomic_DNA"/>
</dbReference>
<keyword evidence="1" id="KW-0812">Transmembrane</keyword>
<sequence length="174" mass="19573">MFMPTTKPTSLLLIMAVGAILSNGVHSTHSRAKCYECIDCTKPRYATECKEEEVQCVTTVMEDGEINRQCAREEVKKQWADVGITCETYGSPPQGNGNKLKACFCNTNLCNTHDDTMLAILTISKLNCLLSDLRILFRLPLRSPPVKVFYFIILALITPISPLKYWKYIIGSCR</sequence>
<gene>
    <name evidence="3" type="ORF">Ocin01_14153</name>
</gene>
<evidence type="ECO:0000313" key="4">
    <source>
        <dbReference type="Proteomes" id="UP000094527"/>
    </source>
</evidence>
<dbReference type="Proteomes" id="UP000094527">
    <property type="component" value="Unassembled WGS sequence"/>
</dbReference>
<evidence type="ECO:0000256" key="1">
    <source>
        <dbReference type="SAM" id="Phobius"/>
    </source>
</evidence>
<keyword evidence="4" id="KW-1185">Reference proteome</keyword>
<evidence type="ECO:0008006" key="5">
    <source>
        <dbReference type="Google" id="ProtNLM"/>
    </source>
</evidence>
<dbReference type="AlphaFoldDB" id="A0A1D2MHR0"/>
<keyword evidence="1" id="KW-0472">Membrane</keyword>
<comment type="caution">
    <text evidence="3">The sequence shown here is derived from an EMBL/GenBank/DDBJ whole genome shotgun (WGS) entry which is preliminary data.</text>
</comment>
<keyword evidence="2" id="KW-0732">Signal</keyword>
<feature type="chain" id="PRO_5008904043" description="Protein sleepless" evidence="2">
    <location>
        <begin position="28"/>
        <end position="174"/>
    </location>
</feature>
<accession>A0A1D2MHR0</accession>
<protein>
    <recommendedName>
        <fullName evidence="5">Protein sleepless</fullName>
    </recommendedName>
</protein>
<feature type="signal peptide" evidence="2">
    <location>
        <begin position="1"/>
        <end position="27"/>
    </location>
</feature>
<name>A0A1D2MHR0_ORCCI</name>